<organism evidence="2 3">
    <name type="scientific">Tropicibacter oceani</name>
    <dbReference type="NCBI Taxonomy" id="3058420"/>
    <lineage>
        <taxon>Bacteria</taxon>
        <taxon>Pseudomonadati</taxon>
        <taxon>Pseudomonadota</taxon>
        <taxon>Alphaproteobacteria</taxon>
        <taxon>Rhodobacterales</taxon>
        <taxon>Roseobacteraceae</taxon>
        <taxon>Tropicibacter</taxon>
    </lineage>
</organism>
<evidence type="ECO:0000313" key="3">
    <source>
        <dbReference type="Proteomes" id="UP001241605"/>
    </source>
</evidence>
<dbReference type="Gene3D" id="3.40.1580.10">
    <property type="entry name" value="SMI1/KNR4-like"/>
    <property type="match status" value="1"/>
</dbReference>
<dbReference type="RefSeq" id="WP_282301438.1">
    <property type="nucleotide sequence ID" value="NZ_CP124616.1"/>
</dbReference>
<sequence length="150" mass="17450">MIAVRPESLDMVEAELKIHLPLEYRDQVLEVGLPDIGLNLLEAIDDQGPVYPFLPDISQFNEPPEIIRETEDWWPIGLPQNLIVFASDHMGNKFCFSSDDMKTRHETAPLWFWDHDFNDTTKLADSFSEWLELYVELGKPGLFERIFRKG</sequence>
<dbReference type="Pfam" id="PF09346">
    <property type="entry name" value="SMI1_KNR4"/>
    <property type="match status" value="1"/>
</dbReference>
<protein>
    <submittedName>
        <fullName evidence="2">SMI1/KNR4 family protein</fullName>
    </submittedName>
</protein>
<dbReference type="SMART" id="SM00860">
    <property type="entry name" value="SMI1_KNR4"/>
    <property type="match status" value="1"/>
</dbReference>
<proteinExistence type="predicted"/>
<keyword evidence="3" id="KW-1185">Reference proteome</keyword>
<dbReference type="SUPFAM" id="SSF160631">
    <property type="entry name" value="SMI1/KNR4-like"/>
    <property type="match status" value="1"/>
</dbReference>
<accession>A0ABY8QL06</accession>
<dbReference type="InterPro" id="IPR037883">
    <property type="entry name" value="Knr4/Smi1-like_sf"/>
</dbReference>
<feature type="domain" description="Knr4/Smi1-like" evidence="1">
    <location>
        <begin position="3"/>
        <end position="133"/>
    </location>
</feature>
<dbReference type="Proteomes" id="UP001241605">
    <property type="component" value="Chromosome"/>
</dbReference>
<evidence type="ECO:0000313" key="2">
    <source>
        <dbReference type="EMBL" id="WGW04802.1"/>
    </source>
</evidence>
<evidence type="ECO:0000259" key="1">
    <source>
        <dbReference type="SMART" id="SM00860"/>
    </source>
</evidence>
<gene>
    <name evidence="2" type="ORF">QF118_04420</name>
</gene>
<reference evidence="2 3" key="1">
    <citation type="submission" date="2023-05" db="EMBL/GenBank/DDBJ databases">
        <title>YMD87, complete Genome.</title>
        <authorList>
            <person name="Zhang J."/>
            <person name="Xu X."/>
        </authorList>
    </citation>
    <scope>NUCLEOTIDE SEQUENCE [LARGE SCALE GENOMIC DNA]</scope>
    <source>
        <strain evidence="2 3">YMD87</strain>
    </source>
</reference>
<dbReference type="InterPro" id="IPR018958">
    <property type="entry name" value="Knr4/Smi1-like_dom"/>
</dbReference>
<name>A0ABY8QL06_9RHOB</name>
<dbReference type="EMBL" id="CP124616">
    <property type="protein sequence ID" value="WGW04802.1"/>
    <property type="molecule type" value="Genomic_DNA"/>
</dbReference>